<dbReference type="eggNOG" id="ENOG50332SG">
    <property type="taxonomic scope" value="Bacteria"/>
</dbReference>
<dbReference type="EMBL" id="CP000806">
    <property type="protein sequence ID" value="ACB51649.1"/>
    <property type="molecule type" value="Genomic_DNA"/>
</dbReference>
<dbReference type="InterPro" id="IPR035228">
    <property type="entry name" value="DUF5340"/>
</dbReference>
<dbReference type="OrthoDB" id="487705at2"/>
<keyword evidence="2" id="KW-1185">Reference proteome</keyword>
<proteinExistence type="predicted"/>
<dbReference type="AlphaFoldDB" id="B1WQD8"/>
<sequence length="113" mass="12928">MVEISPKFSLLIILLPIILMKSLPLPSLVHYELLLQLLERKTLAMTYEEPNLEKHVQQLIVTLRKARAQQKQLEAICTQTHIPVEYHWSLNSVDASIDSNNNPLSESPLNSNM</sequence>
<dbReference type="Pfam" id="PF17275">
    <property type="entry name" value="DUF5340"/>
    <property type="match status" value="1"/>
</dbReference>
<dbReference type="STRING" id="43989.cce_2299"/>
<evidence type="ECO:0000313" key="2">
    <source>
        <dbReference type="Proteomes" id="UP000001203"/>
    </source>
</evidence>
<dbReference type="HOGENOM" id="CLU_2129311_0_0_3"/>
<name>B1WQD8_CROS5</name>
<dbReference type="Proteomes" id="UP000001203">
    <property type="component" value="Chromosome circular"/>
</dbReference>
<dbReference type="KEGG" id="cyt:cce_2299"/>
<evidence type="ECO:0008006" key="3">
    <source>
        <dbReference type="Google" id="ProtNLM"/>
    </source>
</evidence>
<accession>B1WQD8</accession>
<reference evidence="1 2" key="1">
    <citation type="journal article" date="2008" name="Proc. Natl. Acad. Sci. U.S.A.">
        <title>The genome of Cyanothece 51142, a unicellular diazotrophic cyanobacterium important in the marine nitrogen cycle.</title>
        <authorList>
            <person name="Welsh E.A."/>
            <person name="Liberton M."/>
            <person name="Stoeckel J."/>
            <person name="Loh T."/>
            <person name="Elvitigala T."/>
            <person name="Wang C."/>
            <person name="Wollam A."/>
            <person name="Fulton R.S."/>
            <person name="Clifton S.W."/>
            <person name="Jacobs J.M."/>
            <person name="Aurora R."/>
            <person name="Ghosh B.K."/>
            <person name="Sherman L.A."/>
            <person name="Smith R.D."/>
            <person name="Wilson R.K."/>
            <person name="Pakrasi H.B."/>
        </authorList>
    </citation>
    <scope>NUCLEOTIDE SEQUENCE [LARGE SCALE GENOMIC DNA]</scope>
    <source>
        <strain evidence="2">ATCC 51142 / BH68</strain>
    </source>
</reference>
<protein>
    <recommendedName>
        <fullName evidence="3">DUF5340 domain-containing protein</fullName>
    </recommendedName>
</protein>
<organism evidence="1 2">
    <name type="scientific">Crocosphaera subtropica (strain ATCC 51142 / BH68)</name>
    <name type="common">Cyanothece sp. (strain ATCC 51142)</name>
    <dbReference type="NCBI Taxonomy" id="43989"/>
    <lineage>
        <taxon>Bacteria</taxon>
        <taxon>Bacillati</taxon>
        <taxon>Cyanobacteriota</taxon>
        <taxon>Cyanophyceae</taxon>
        <taxon>Oscillatoriophycideae</taxon>
        <taxon>Chroococcales</taxon>
        <taxon>Aphanothecaceae</taxon>
        <taxon>Crocosphaera</taxon>
        <taxon>Crocosphaera subtropica</taxon>
    </lineage>
</organism>
<evidence type="ECO:0000313" key="1">
    <source>
        <dbReference type="EMBL" id="ACB51649.1"/>
    </source>
</evidence>
<gene>
    <name evidence="1" type="ordered locus">cce_2299</name>
</gene>